<organism evidence="1 2">
    <name type="scientific">Kordiimonas lipolytica</name>
    <dbReference type="NCBI Taxonomy" id="1662421"/>
    <lineage>
        <taxon>Bacteria</taxon>
        <taxon>Pseudomonadati</taxon>
        <taxon>Pseudomonadota</taxon>
        <taxon>Alphaproteobacteria</taxon>
        <taxon>Kordiimonadales</taxon>
        <taxon>Kordiimonadaceae</taxon>
        <taxon>Kordiimonas</taxon>
    </lineage>
</organism>
<evidence type="ECO:0000313" key="1">
    <source>
        <dbReference type="EMBL" id="MFC4347220.1"/>
    </source>
</evidence>
<sequence length="629" mass="71167">MSTKPEPKLIDRIKKFDRNVRNKEFDQAVRALEGILQIVERGSEGFGGDIVASGPLMEREATILASAVTSLLADADFKMTNMTFRFFTQFKRALMQVFEVSGYRGTDHMLEVIGTKDQDGKFSFKGFELPKLFAGLSINSLTPPLLQLLKRQSPDISWPLVIGYLSEQLLWDMKAENARSEMLTWSDIWKDMPGSVQNVRNLGPAYMGCSYADARHKHEIKRAMNRITRSYLESRGVTDADLPAERRAVKRRPTVIVMAELYDSHHAMHRCYGGAIRSLKRDFKTIYMSPTGECDKAIHEMFDKVDDTKFDLKKPEVFINKMKSYRPDIVYYPSIGMRLVSILASNVRIAPIQMMTFGHPATTFSPHIDYSILVEGQLGAEDVINETILYRPSAPRWHRRRDAEDIAPNIRKKPSPVRIAVPAWSRKVTPRFLAACGEIKKRSEAAGRSVEFHFFPNGVGPLFQAVARRIQEMLPAKVWPRTGYNKYIARLNNCDIFLSSFPFGATNGIIDAALQGLPVVNLKGDEVHARNDSDIVAKFEQPEWLSTDSVEDYIKAVVRLVTNDEERVAISEAIANFDHEAGLLVPDDDHSEEFATVVNAAYKNHEAIQQSNDHSWSFERLKASLSAEN</sequence>
<name>A0ABV8U8N9_9PROT</name>
<comment type="caution">
    <text evidence="1">The sequence shown here is derived from an EMBL/GenBank/DDBJ whole genome shotgun (WGS) entry which is preliminary data.</text>
</comment>
<dbReference type="RefSeq" id="WP_068149727.1">
    <property type="nucleotide sequence ID" value="NZ_JBHSCR010000003.1"/>
</dbReference>
<keyword evidence="2" id="KW-1185">Reference proteome</keyword>
<dbReference type="EMBL" id="JBHSCR010000003">
    <property type="protein sequence ID" value="MFC4347220.1"/>
    <property type="molecule type" value="Genomic_DNA"/>
</dbReference>
<dbReference type="Gene3D" id="3.40.50.11380">
    <property type="match status" value="1"/>
</dbReference>
<proteinExistence type="predicted"/>
<dbReference type="Proteomes" id="UP001595776">
    <property type="component" value="Unassembled WGS sequence"/>
</dbReference>
<evidence type="ECO:0000313" key="2">
    <source>
        <dbReference type="Proteomes" id="UP001595776"/>
    </source>
</evidence>
<gene>
    <name evidence="1" type="ORF">ACFO5Q_05125</name>
</gene>
<dbReference type="Gene3D" id="3.40.50.2000">
    <property type="entry name" value="Glycogen Phosphorylase B"/>
    <property type="match status" value="1"/>
</dbReference>
<accession>A0ABV8U8N9</accession>
<protein>
    <recommendedName>
        <fullName evidence="3">HMW1C N-terminal domain-containing protein</fullName>
    </recommendedName>
</protein>
<evidence type="ECO:0008006" key="3">
    <source>
        <dbReference type="Google" id="ProtNLM"/>
    </source>
</evidence>
<reference evidence="2" key="1">
    <citation type="journal article" date="2019" name="Int. J. Syst. Evol. Microbiol.">
        <title>The Global Catalogue of Microorganisms (GCM) 10K type strain sequencing project: providing services to taxonomists for standard genome sequencing and annotation.</title>
        <authorList>
            <consortium name="The Broad Institute Genomics Platform"/>
            <consortium name="The Broad Institute Genome Sequencing Center for Infectious Disease"/>
            <person name="Wu L."/>
            <person name="Ma J."/>
        </authorList>
    </citation>
    <scope>NUCLEOTIDE SEQUENCE [LARGE SCALE GENOMIC DNA]</scope>
    <source>
        <strain evidence="2">CGMCC 1.15304</strain>
    </source>
</reference>